<dbReference type="Pfam" id="PF00528">
    <property type="entry name" value="BPD_transp_1"/>
    <property type="match status" value="1"/>
</dbReference>
<dbReference type="AlphaFoldDB" id="A0A3Q9BMM8"/>
<gene>
    <name evidence="9" type="ORF">EJN90_07705</name>
</gene>
<proteinExistence type="inferred from homology"/>
<dbReference type="InterPro" id="IPR000515">
    <property type="entry name" value="MetI-like"/>
</dbReference>
<evidence type="ECO:0000259" key="8">
    <source>
        <dbReference type="PROSITE" id="PS50928"/>
    </source>
</evidence>
<feature type="transmembrane region" description="Helical" evidence="7">
    <location>
        <begin position="123"/>
        <end position="143"/>
    </location>
</feature>
<evidence type="ECO:0000256" key="5">
    <source>
        <dbReference type="ARBA" id="ARBA00022989"/>
    </source>
</evidence>
<evidence type="ECO:0000256" key="2">
    <source>
        <dbReference type="ARBA" id="ARBA00022448"/>
    </source>
</evidence>
<evidence type="ECO:0000256" key="6">
    <source>
        <dbReference type="ARBA" id="ARBA00023136"/>
    </source>
</evidence>
<keyword evidence="2 7" id="KW-0813">Transport</keyword>
<feature type="domain" description="ABC transmembrane type-1" evidence="8">
    <location>
        <begin position="86"/>
        <end position="294"/>
    </location>
</feature>
<reference evidence="10" key="1">
    <citation type="submission" date="2018-12" db="EMBL/GenBank/DDBJ databases">
        <title>Complete genome sequencing of Jeotgalibaca sp. H21T32.</title>
        <authorList>
            <person name="Bae J.-W."/>
            <person name="Lee S.-Y."/>
        </authorList>
    </citation>
    <scope>NUCLEOTIDE SEQUENCE [LARGE SCALE GENOMIC DNA]</scope>
    <source>
        <strain evidence="10">H21T32</strain>
    </source>
</reference>
<feature type="transmembrane region" description="Helical" evidence="7">
    <location>
        <begin position="90"/>
        <end position="111"/>
    </location>
</feature>
<feature type="transmembrane region" description="Helical" evidence="7">
    <location>
        <begin position="21"/>
        <end position="42"/>
    </location>
</feature>
<feature type="transmembrane region" description="Helical" evidence="7">
    <location>
        <begin position="155"/>
        <end position="173"/>
    </location>
</feature>
<dbReference type="PANTHER" id="PTHR43744">
    <property type="entry name" value="ABC TRANSPORTER PERMEASE PROTEIN MG189-RELATED-RELATED"/>
    <property type="match status" value="1"/>
</dbReference>
<dbReference type="KEGG" id="jeh:EJN90_07705"/>
<keyword evidence="5 7" id="KW-1133">Transmembrane helix</keyword>
<keyword evidence="10" id="KW-1185">Reference proteome</keyword>
<evidence type="ECO:0000256" key="7">
    <source>
        <dbReference type="RuleBase" id="RU363032"/>
    </source>
</evidence>
<feature type="transmembrane region" description="Helical" evidence="7">
    <location>
        <begin position="275"/>
        <end position="294"/>
    </location>
</feature>
<evidence type="ECO:0000256" key="4">
    <source>
        <dbReference type="ARBA" id="ARBA00022692"/>
    </source>
</evidence>
<protein>
    <submittedName>
        <fullName evidence="9">Carbohydrate ABC transporter permease</fullName>
    </submittedName>
</protein>
<comment type="similarity">
    <text evidence="7">Belongs to the binding-protein-dependent transport system permease family.</text>
</comment>
<comment type="subcellular location">
    <subcellularLocation>
        <location evidence="1 7">Cell membrane</location>
        <topology evidence="1 7">Multi-pass membrane protein</topology>
    </subcellularLocation>
</comment>
<dbReference type="EMBL" id="CP034465">
    <property type="protein sequence ID" value="AZP04527.1"/>
    <property type="molecule type" value="Genomic_DNA"/>
</dbReference>
<evidence type="ECO:0000313" key="10">
    <source>
        <dbReference type="Proteomes" id="UP000273326"/>
    </source>
</evidence>
<dbReference type="GO" id="GO:0005886">
    <property type="term" value="C:plasma membrane"/>
    <property type="evidence" value="ECO:0007669"/>
    <property type="project" value="UniProtKB-SubCell"/>
</dbReference>
<dbReference type="InterPro" id="IPR035906">
    <property type="entry name" value="MetI-like_sf"/>
</dbReference>
<dbReference type="PROSITE" id="PS50928">
    <property type="entry name" value="ABC_TM1"/>
    <property type="match status" value="1"/>
</dbReference>
<dbReference type="CDD" id="cd06261">
    <property type="entry name" value="TM_PBP2"/>
    <property type="match status" value="1"/>
</dbReference>
<evidence type="ECO:0000313" key="9">
    <source>
        <dbReference type="EMBL" id="AZP04527.1"/>
    </source>
</evidence>
<accession>A0A3Q9BMM8</accession>
<dbReference type="RefSeq" id="WP_126110031.1">
    <property type="nucleotide sequence ID" value="NZ_CP034465.1"/>
</dbReference>
<keyword evidence="3" id="KW-1003">Cell membrane</keyword>
<sequence length="309" mass="34250">MAALIKSKTKKKKSLVTRAGKTDFILAIIMLVVIVLTLYPFLNVLAVSLNDATDTARGGLHIFPREFTLKNYQEIFSSNNRLLIAFRNSVLRTLIGTLTATFSCAVLAYVLSRKNFVFRKQINIMLTMTMYVSGGLIPSYLLIRELGLINNFAVYIVPALISAFNVIVIRSFIEGLPDALEESAKIDGASEFTIFLKIIMPLCMPVLATVALFVAVGQWNSWFDTYLYARSNNNLTTLQYELMKIMDNANSLTAADVSGMNQNPNLTARTTPESIKMAITIIATVPILIVYPFLQKYFVSGLTLGAVKS</sequence>
<dbReference type="GO" id="GO:0055085">
    <property type="term" value="P:transmembrane transport"/>
    <property type="evidence" value="ECO:0007669"/>
    <property type="project" value="InterPro"/>
</dbReference>
<dbReference type="Gene3D" id="1.10.3720.10">
    <property type="entry name" value="MetI-like"/>
    <property type="match status" value="1"/>
</dbReference>
<keyword evidence="4 7" id="KW-0812">Transmembrane</keyword>
<dbReference type="Proteomes" id="UP000273326">
    <property type="component" value="Chromosome"/>
</dbReference>
<dbReference type="SUPFAM" id="SSF161098">
    <property type="entry name" value="MetI-like"/>
    <property type="match status" value="1"/>
</dbReference>
<dbReference type="PANTHER" id="PTHR43744:SF9">
    <property type="entry name" value="POLYGALACTURONAN_RHAMNOGALACTURONAN TRANSPORT SYSTEM PERMEASE PROTEIN YTCP"/>
    <property type="match status" value="1"/>
</dbReference>
<name>A0A3Q9BMM8_9LACT</name>
<evidence type="ECO:0000256" key="1">
    <source>
        <dbReference type="ARBA" id="ARBA00004651"/>
    </source>
</evidence>
<dbReference type="OrthoDB" id="9810086at2"/>
<keyword evidence="6 7" id="KW-0472">Membrane</keyword>
<evidence type="ECO:0000256" key="3">
    <source>
        <dbReference type="ARBA" id="ARBA00022475"/>
    </source>
</evidence>
<feature type="transmembrane region" description="Helical" evidence="7">
    <location>
        <begin position="194"/>
        <end position="216"/>
    </location>
</feature>
<organism evidence="9 10">
    <name type="scientific">Jeotgalibaca ciconiae</name>
    <dbReference type="NCBI Taxonomy" id="2496265"/>
    <lineage>
        <taxon>Bacteria</taxon>
        <taxon>Bacillati</taxon>
        <taxon>Bacillota</taxon>
        <taxon>Bacilli</taxon>
        <taxon>Lactobacillales</taxon>
        <taxon>Carnobacteriaceae</taxon>
        <taxon>Jeotgalibaca</taxon>
    </lineage>
</organism>